<dbReference type="EMBL" id="SNRY01004655">
    <property type="protein sequence ID" value="KAA6317052.1"/>
    <property type="molecule type" value="Genomic_DNA"/>
</dbReference>
<accession>A0A5J4Q657</accession>
<dbReference type="AlphaFoldDB" id="A0A5J4Q657"/>
<proteinExistence type="predicted"/>
<gene>
    <name evidence="1" type="ORF">EZS27_032733</name>
</gene>
<sequence length="71" mass="8651">EYLALAADRYETLEKLKEKDNFGIVKLILKYYLCLKKIMDCPRCGSLNYRKDGFVQGRQRYECKECRYHYR</sequence>
<evidence type="ECO:0008006" key="2">
    <source>
        <dbReference type="Google" id="ProtNLM"/>
    </source>
</evidence>
<reference evidence="1" key="1">
    <citation type="submission" date="2019-03" db="EMBL/GenBank/DDBJ databases">
        <title>Single cell metagenomics reveals metabolic interactions within the superorganism composed of flagellate Streblomastix strix and complex community of Bacteroidetes bacteria on its surface.</title>
        <authorList>
            <person name="Treitli S.C."/>
            <person name="Kolisko M."/>
            <person name="Husnik F."/>
            <person name="Keeling P."/>
            <person name="Hampl V."/>
        </authorList>
    </citation>
    <scope>NUCLEOTIDE SEQUENCE</scope>
    <source>
        <strain evidence="1">STM</strain>
    </source>
</reference>
<evidence type="ECO:0000313" key="1">
    <source>
        <dbReference type="EMBL" id="KAA6317052.1"/>
    </source>
</evidence>
<name>A0A5J4Q657_9ZZZZ</name>
<feature type="non-terminal residue" evidence="1">
    <location>
        <position position="1"/>
    </location>
</feature>
<comment type="caution">
    <text evidence="1">The sequence shown here is derived from an EMBL/GenBank/DDBJ whole genome shotgun (WGS) entry which is preliminary data.</text>
</comment>
<protein>
    <recommendedName>
        <fullName evidence="2">Transposase zinc-ribbon domain-containing protein</fullName>
    </recommendedName>
</protein>
<organism evidence="1">
    <name type="scientific">termite gut metagenome</name>
    <dbReference type="NCBI Taxonomy" id="433724"/>
    <lineage>
        <taxon>unclassified sequences</taxon>
        <taxon>metagenomes</taxon>
        <taxon>organismal metagenomes</taxon>
    </lineage>
</organism>